<dbReference type="GO" id="GO:0005643">
    <property type="term" value="C:nuclear pore"/>
    <property type="evidence" value="ECO:0007669"/>
    <property type="project" value="UniProtKB-SubCell"/>
</dbReference>
<accession>A0A8K0ICP7</accession>
<keyword evidence="9" id="KW-1185">Reference proteome</keyword>
<evidence type="ECO:0000256" key="7">
    <source>
        <dbReference type="ARBA" id="ARBA00023242"/>
    </source>
</evidence>
<reference evidence="8" key="1">
    <citation type="journal article" date="2017" name="Gigascience">
        <title>The genome draft of coconut (Cocos nucifera).</title>
        <authorList>
            <person name="Xiao Y."/>
            <person name="Xu P."/>
            <person name="Fan H."/>
            <person name="Baudouin L."/>
            <person name="Xia W."/>
            <person name="Bocs S."/>
            <person name="Xu J."/>
            <person name="Li Q."/>
            <person name="Guo A."/>
            <person name="Zhou L."/>
            <person name="Li J."/>
            <person name="Wu Y."/>
            <person name="Ma Z."/>
            <person name="Armero A."/>
            <person name="Issali A.E."/>
            <person name="Liu N."/>
            <person name="Peng M."/>
            <person name="Yang Y."/>
        </authorList>
    </citation>
    <scope>NUCLEOTIDE SEQUENCE</scope>
    <source>
        <tissue evidence="8">Spear leaf of Hainan Tall coconut</tissue>
    </source>
</reference>
<protein>
    <submittedName>
        <fullName evidence="8">Putative nuclear pore complex protein NUP58</fullName>
    </submittedName>
</protein>
<evidence type="ECO:0000256" key="1">
    <source>
        <dbReference type="ARBA" id="ARBA00004567"/>
    </source>
</evidence>
<comment type="caution">
    <text evidence="8">The sequence shown here is derived from an EMBL/GenBank/DDBJ whole genome shotgun (WGS) entry which is preliminary data.</text>
</comment>
<dbReference type="GO" id="GO:0017056">
    <property type="term" value="F:structural constituent of nuclear pore"/>
    <property type="evidence" value="ECO:0007669"/>
    <property type="project" value="InterPro"/>
</dbReference>
<evidence type="ECO:0000256" key="5">
    <source>
        <dbReference type="ARBA" id="ARBA00023010"/>
    </source>
</evidence>
<keyword evidence="2" id="KW-0813">Transport</keyword>
<name>A0A8K0ICP7_COCNU</name>
<dbReference type="Gene3D" id="6.10.140.1350">
    <property type="match status" value="1"/>
</dbReference>
<reference evidence="8" key="2">
    <citation type="submission" date="2019-07" db="EMBL/GenBank/DDBJ databases">
        <authorList>
            <person name="Yang Y."/>
            <person name="Bocs S."/>
            <person name="Baudouin L."/>
        </authorList>
    </citation>
    <scope>NUCLEOTIDE SEQUENCE</scope>
    <source>
        <tissue evidence="8">Spear leaf of Hainan Tall coconut</tissue>
    </source>
</reference>
<keyword evidence="5" id="KW-0811">Translocation</keyword>
<evidence type="ECO:0000256" key="6">
    <source>
        <dbReference type="ARBA" id="ARBA00023132"/>
    </source>
</evidence>
<sequence>MTSSISPIFEFYSGIPTRPSTVGSASQTVGAAGTSGQSNQLMTSSISPIFEFYGGIPTRPSKFVRHAAARFENYMSDCCQWIEELEQLVLMDTDKTSSNSLEALPRVMSNIHDYFIHVAAKVENLHRYVESMKVAYLADQRHRGDGNDPFLEASGREPVTQEAAARRVHPTFHLPANSAQPATQAAGIFASSAASISSAPQLSSGTTAASSSGGFSIFSTTSASSSFLFPTPASAQSSSLFGSAGFAPQLTPFGTPSTFVFGSTQAPLGFGTNTAFFSSTPVVGSSPLFTSPSFGTGEGRLRSVLP</sequence>
<evidence type="ECO:0000256" key="2">
    <source>
        <dbReference type="ARBA" id="ARBA00022448"/>
    </source>
</evidence>
<comment type="subcellular location">
    <subcellularLocation>
        <location evidence="1">Nucleus</location>
        <location evidence="1">Nuclear pore complex</location>
    </subcellularLocation>
</comment>
<keyword evidence="6" id="KW-0906">Nuclear pore complex</keyword>
<dbReference type="GO" id="GO:0008139">
    <property type="term" value="F:nuclear localization sequence binding"/>
    <property type="evidence" value="ECO:0007669"/>
    <property type="project" value="InterPro"/>
</dbReference>
<dbReference type="GO" id="GO:0051028">
    <property type="term" value="P:mRNA transport"/>
    <property type="evidence" value="ECO:0007669"/>
    <property type="project" value="UniProtKB-KW"/>
</dbReference>
<dbReference type="GO" id="GO:0015031">
    <property type="term" value="P:protein transport"/>
    <property type="evidence" value="ECO:0007669"/>
    <property type="project" value="UniProtKB-KW"/>
</dbReference>
<evidence type="ECO:0000256" key="3">
    <source>
        <dbReference type="ARBA" id="ARBA00022816"/>
    </source>
</evidence>
<keyword evidence="3" id="KW-0509">mRNA transport</keyword>
<dbReference type="AlphaFoldDB" id="A0A8K0ICP7"/>
<dbReference type="OrthoDB" id="2538017at2759"/>
<evidence type="ECO:0000256" key="4">
    <source>
        <dbReference type="ARBA" id="ARBA00022927"/>
    </source>
</evidence>
<evidence type="ECO:0000313" key="8">
    <source>
        <dbReference type="EMBL" id="KAG1347944.1"/>
    </source>
</evidence>
<dbReference type="Proteomes" id="UP000797356">
    <property type="component" value="Chromosome 6"/>
</dbReference>
<keyword evidence="4" id="KW-0653">Protein transport</keyword>
<evidence type="ECO:0000313" key="9">
    <source>
        <dbReference type="Proteomes" id="UP000797356"/>
    </source>
</evidence>
<dbReference type="EMBL" id="CM017877">
    <property type="protein sequence ID" value="KAG1347944.1"/>
    <property type="molecule type" value="Genomic_DNA"/>
</dbReference>
<organism evidence="8 9">
    <name type="scientific">Cocos nucifera</name>
    <name type="common">Coconut palm</name>
    <dbReference type="NCBI Taxonomy" id="13894"/>
    <lineage>
        <taxon>Eukaryota</taxon>
        <taxon>Viridiplantae</taxon>
        <taxon>Streptophyta</taxon>
        <taxon>Embryophyta</taxon>
        <taxon>Tracheophyta</taxon>
        <taxon>Spermatophyta</taxon>
        <taxon>Magnoliopsida</taxon>
        <taxon>Liliopsida</taxon>
        <taxon>Arecaceae</taxon>
        <taxon>Arecoideae</taxon>
        <taxon>Cocoseae</taxon>
        <taxon>Attaleinae</taxon>
        <taxon>Cocos</taxon>
    </lineage>
</organism>
<dbReference type="PANTHER" id="PTHR13437:SF2">
    <property type="entry name" value="NUCLEOPORIN P58_P45"/>
    <property type="match status" value="1"/>
</dbReference>
<gene>
    <name evidence="8" type="ORF">COCNU_06G017730</name>
</gene>
<dbReference type="PANTHER" id="PTHR13437">
    <property type="entry name" value="NUCLEOPORIN P58/P45 NUCLEOPORIN-LIKE PROTEIN 1"/>
    <property type="match status" value="1"/>
</dbReference>
<keyword evidence="7" id="KW-0539">Nucleus</keyword>
<proteinExistence type="predicted"/>
<dbReference type="InterPro" id="IPR024882">
    <property type="entry name" value="NUP58/p45/49"/>
</dbReference>